<evidence type="ECO:0000259" key="6">
    <source>
        <dbReference type="SMART" id="SM01383"/>
    </source>
</evidence>
<dbReference type="InterPro" id="IPR002171">
    <property type="entry name" value="Ribosomal_uL2"/>
</dbReference>
<dbReference type="GO" id="GO:0003735">
    <property type="term" value="F:structural constituent of ribosome"/>
    <property type="evidence" value="ECO:0007669"/>
    <property type="project" value="InterPro"/>
</dbReference>
<dbReference type="EMBL" id="LPNN01000002">
    <property type="protein sequence ID" value="OEJ92017.1"/>
    <property type="molecule type" value="Genomic_DNA"/>
</dbReference>
<name>A0A1E5RYI0_HANUV</name>
<dbReference type="Pfam" id="PF03947">
    <property type="entry name" value="Ribosomal_L2_C"/>
    <property type="match status" value="1"/>
</dbReference>
<sequence length="400" mass="45096">MLGLKYQVNNLSRYTFSSIPRFNVRRYYSTEGQDPTLTTSVHNETQKINKSLIPLVPDANASITELELQDKLIRSKTKDLDTRAKILTFSNLPLFKPNGKVTIRRPGSTNVRLVHHEHLYKDRPIKPLTIVQKRTGGRNDTGRIVVRHRGGGNKKRLRLVDYFRHDLGKHIVQRIEYDPVRTCHLALIQNVKTSEISYIVAADGLRAGDYVESFRNGFSEDLRREIRNLSSVAELDGPLDTSILLQKIIQRGNCVPYRHIPTGTIIHNIGLTQGGEAKLCRAAGTFGRLVSKDDMKAVILLNSGEQRYVHIDAVATIGMVSNIEHSLEQLGKAGRNRWKGKRPRVRGVAMNKVDHPHGGGRGKSKSNKLSQSYSGVLAKGYKTRRSKYNKNGLKVKDRRV</sequence>
<dbReference type="GO" id="GO:0005762">
    <property type="term" value="C:mitochondrial large ribosomal subunit"/>
    <property type="evidence" value="ECO:0007669"/>
    <property type="project" value="TreeGrafter"/>
</dbReference>
<proteinExistence type="inferred from homology"/>
<dbReference type="SMART" id="SM01382">
    <property type="entry name" value="Ribosomal_L2_C"/>
    <property type="match status" value="1"/>
</dbReference>
<gene>
    <name evidence="7" type="ORF">AWRI3580_g778</name>
</gene>
<evidence type="ECO:0000313" key="7">
    <source>
        <dbReference type="EMBL" id="OEJ92017.1"/>
    </source>
</evidence>
<feature type="domain" description="Large ribosomal subunit protein uL2 RNA-binding" evidence="6">
    <location>
        <begin position="137"/>
        <end position="213"/>
    </location>
</feature>
<dbReference type="GO" id="GO:0032543">
    <property type="term" value="P:mitochondrial translation"/>
    <property type="evidence" value="ECO:0007669"/>
    <property type="project" value="TreeGrafter"/>
</dbReference>
<accession>A0A1E5RYI0</accession>
<dbReference type="Gene3D" id="4.10.950.10">
    <property type="entry name" value="Ribosomal protein L2, domain 3"/>
    <property type="match status" value="1"/>
</dbReference>
<feature type="domain" description="Large ribosomal subunit protein uL2 C-terminal" evidence="5">
    <location>
        <begin position="249"/>
        <end position="377"/>
    </location>
</feature>
<dbReference type="SUPFAM" id="SSF50104">
    <property type="entry name" value="Translation proteins SH3-like domain"/>
    <property type="match status" value="1"/>
</dbReference>
<dbReference type="SMART" id="SM01383">
    <property type="entry name" value="Ribosomal_L2"/>
    <property type="match status" value="1"/>
</dbReference>
<dbReference type="VEuPathDB" id="FungiDB:AWRI3580_g778"/>
<comment type="similarity">
    <text evidence="1">Belongs to the universal ribosomal protein uL2 family.</text>
</comment>
<dbReference type="GO" id="GO:0003723">
    <property type="term" value="F:RNA binding"/>
    <property type="evidence" value="ECO:0007669"/>
    <property type="project" value="TreeGrafter"/>
</dbReference>
<dbReference type="SUPFAM" id="SSF50249">
    <property type="entry name" value="Nucleic acid-binding proteins"/>
    <property type="match status" value="1"/>
</dbReference>
<dbReference type="Gene3D" id="2.30.30.30">
    <property type="match status" value="1"/>
</dbReference>
<evidence type="ECO:0000256" key="3">
    <source>
        <dbReference type="ARBA" id="ARBA00023274"/>
    </source>
</evidence>
<feature type="compositionally biased region" description="Basic residues" evidence="4">
    <location>
        <begin position="334"/>
        <end position="345"/>
    </location>
</feature>
<feature type="region of interest" description="Disordered" evidence="4">
    <location>
        <begin position="334"/>
        <end position="372"/>
    </location>
</feature>
<dbReference type="Gene3D" id="2.40.50.140">
    <property type="entry name" value="Nucleic acid-binding proteins"/>
    <property type="match status" value="1"/>
</dbReference>
<dbReference type="Pfam" id="PF00181">
    <property type="entry name" value="Ribosomal_L2_N"/>
    <property type="match status" value="1"/>
</dbReference>
<evidence type="ECO:0000256" key="2">
    <source>
        <dbReference type="ARBA" id="ARBA00022980"/>
    </source>
</evidence>
<dbReference type="AlphaFoldDB" id="A0A1E5RYI0"/>
<reference evidence="8" key="1">
    <citation type="journal article" date="2016" name="Genome Announc.">
        <title>Genome sequences of three species of Hanseniaspora isolated from spontaneous wine fermentations.</title>
        <authorList>
            <person name="Sternes P.R."/>
            <person name="Lee D."/>
            <person name="Kutyna D.R."/>
            <person name="Borneman A.R."/>
        </authorList>
    </citation>
    <scope>NUCLEOTIDE SEQUENCE [LARGE SCALE GENOMIC DNA]</scope>
    <source>
        <strain evidence="8">AWRI3580</strain>
    </source>
</reference>
<dbReference type="InterPro" id="IPR008991">
    <property type="entry name" value="Translation_prot_SH3-like_sf"/>
</dbReference>
<dbReference type="InterPro" id="IPR022669">
    <property type="entry name" value="Ribosomal_uL2_C"/>
</dbReference>
<dbReference type="InterPro" id="IPR014726">
    <property type="entry name" value="Ribosomal_uL2_dom3"/>
</dbReference>
<comment type="caution">
    <text evidence="7">The sequence shown here is derived from an EMBL/GenBank/DDBJ whole genome shotgun (WGS) entry which is preliminary data.</text>
</comment>
<keyword evidence="3" id="KW-0687">Ribonucleoprotein</keyword>
<dbReference type="FunFam" id="4.10.950.10:FF:000001">
    <property type="entry name" value="50S ribosomal protein L2"/>
    <property type="match status" value="1"/>
</dbReference>
<dbReference type="InterPro" id="IPR012340">
    <property type="entry name" value="NA-bd_OB-fold"/>
</dbReference>
<dbReference type="InterPro" id="IPR014722">
    <property type="entry name" value="Rib_uL2_dom2"/>
</dbReference>
<dbReference type="Proteomes" id="UP000095358">
    <property type="component" value="Unassembled WGS sequence"/>
</dbReference>
<evidence type="ECO:0000259" key="5">
    <source>
        <dbReference type="SMART" id="SM01382"/>
    </source>
</evidence>
<protein>
    <submittedName>
        <fullName evidence="7">54S ribosomal protein RML2, mitochondrial</fullName>
    </submittedName>
</protein>
<dbReference type="PANTHER" id="PTHR13691:SF5">
    <property type="entry name" value="LARGE RIBOSOMAL SUBUNIT PROTEIN UL2M"/>
    <property type="match status" value="1"/>
</dbReference>
<evidence type="ECO:0000256" key="1">
    <source>
        <dbReference type="ARBA" id="ARBA00005636"/>
    </source>
</evidence>
<dbReference type="STRING" id="29833.A0A1E5RYI0"/>
<organism evidence="7 8">
    <name type="scientific">Hanseniaspora uvarum</name>
    <name type="common">Yeast</name>
    <name type="synonym">Kloeckera apiculata</name>
    <dbReference type="NCBI Taxonomy" id="29833"/>
    <lineage>
        <taxon>Eukaryota</taxon>
        <taxon>Fungi</taxon>
        <taxon>Dikarya</taxon>
        <taxon>Ascomycota</taxon>
        <taxon>Saccharomycotina</taxon>
        <taxon>Saccharomycetes</taxon>
        <taxon>Saccharomycodales</taxon>
        <taxon>Saccharomycodaceae</taxon>
        <taxon>Hanseniaspora</taxon>
    </lineage>
</organism>
<evidence type="ECO:0000256" key="4">
    <source>
        <dbReference type="SAM" id="MobiDB-lite"/>
    </source>
</evidence>
<dbReference type="InterPro" id="IPR022666">
    <property type="entry name" value="Ribosomal_uL2_RNA-bd_dom"/>
</dbReference>
<keyword evidence="8" id="KW-1185">Reference proteome</keyword>
<dbReference type="PANTHER" id="PTHR13691">
    <property type="entry name" value="RIBOSOMAL PROTEIN L2"/>
    <property type="match status" value="1"/>
</dbReference>
<keyword evidence="2 7" id="KW-0689">Ribosomal protein</keyword>
<dbReference type="OrthoDB" id="268576at2759"/>
<dbReference type="InterPro" id="IPR022671">
    <property type="entry name" value="Ribosomal_uL2_CS"/>
</dbReference>
<dbReference type="PROSITE" id="PS00467">
    <property type="entry name" value="RIBOSOMAL_L2"/>
    <property type="match status" value="1"/>
</dbReference>
<evidence type="ECO:0000313" key="8">
    <source>
        <dbReference type="Proteomes" id="UP000095358"/>
    </source>
</evidence>